<dbReference type="EMBL" id="CU928145">
    <property type="protein sequence ID" value="CAU97184.1"/>
    <property type="molecule type" value="Genomic_DNA"/>
</dbReference>
<organism evidence="1 2">
    <name type="scientific">Escherichia coli (strain 55989 / EAEC)</name>
    <dbReference type="NCBI Taxonomy" id="585055"/>
    <lineage>
        <taxon>Bacteria</taxon>
        <taxon>Pseudomonadati</taxon>
        <taxon>Pseudomonadota</taxon>
        <taxon>Gammaproteobacteria</taxon>
        <taxon>Enterobacterales</taxon>
        <taxon>Enterobacteriaceae</taxon>
        <taxon>Escherichia</taxon>
    </lineage>
</organism>
<evidence type="ECO:0000313" key="2">
    <source>
        <dbReference type="Proteomes" id="UP000000746"/>
    </source>
</evidence>
<dbReference type="AlphaFoldDB" id="B7LHH4"/>
<dbReference type="HOGENOM" id="CLU_1756031_0_0_6"/>
<accession>B7LHH4</accession>
<sequence length="149" mass="15908">MMVVGEGLLNAARFALRVVACGNALSLALESNLGRGFSSFPAWAEYLIADSFESSRTFESDGGGGRIRTFEVDDGRFTVCSLWPLGNPTRGNSNFEVILEMVVGEGFEPSKSMTADLQSAPFGRSGTPPRGNAFYWPAPLSGSGAHHIK</sequence>
<dbReference type="KEGG" id="eck:EC55989_1326"/>
<dbReference type="AntiFam" id="ANF00020">
    <property type="entry name" value="tRNA translation"/>
</dbReference>
<gene>
    <name evidence="1" type="ordered locus">EC55989_1326</name>
</gene>
<keyword evidence="2" id="KW-1185">Reference proteome</keyword>
<evidence type="ECO:0000313" key="1">
    <source>
        <dbReference type="EMBL" id="CAU97184.1"/>
    </source>
</evidence>
<reference evidence="2" key="1">
    <citation type="journal article" date="2009" name="PLoS Genet.">
        <title>Organised genome dynamics in the Escherichia coli species results in highly diverse adaptive paths.</title>
        <authorList>
            <person name="Touchon M."/>
            <person name="Hoede C."/>
            <person name="Tenaillon O."/>
            <person name="Barbe V."/>
            <person name="Baeriswyl S."/>
            <person name="Bidet P."/>
            <person name="Bingen E."/>
            <person name="Bonacorsi S."/>
            <person name="Bouchier C."/>
            <person name="Bouvet O."/>
            <person name="Calteau A."/>
            <person name="Chiapello H."/>
            <person name="Clermont O."/>
            <person name="Cruveiller S."/>
            <person name="Danchin A."/>
            <person name="Diard M."/>
            <person name="Dossat C."/>
            <person name="Karoui M.E."/>
            <person name="Frapy E."/>
            <person name="Garry L."/>
            <person name="Ghigo J.M."/>
            <person name="Gilles A.M."/>
            <person name="Johnson J."/>
            <person name="Le Bouguenec C."/>
            <person name="Lescat M."/>
            <person name="Mangenot S."/>
            <person name="Martinez-Jehanne V."/>
            <person name="Matic I."/>
            <person name="Nassif X."/>
            <person name="Oztas S."/>
            <person name="Petit M.A."/>
            <person name="Pichon C."/>
            <person name="Rouy Z."/>
            <person name="Ruf C.S."/>
            <person name="Schneider D."/>
            <person name="Tourret J."/>
            <person name="Vacherie B."/>
            <person name="Vallenet D."/>
            <person name="Medigue C."/>
            <person name="Rocha E.P.C."/>
            <person name="Denamur E."/>
        </authorList>
    </citation>
    <scope>NUCLEOTIDE SEQUENCE [LARGE SCALE GENOMIC DNA]</scope>
    <source>
        <strain evidence="2">55989 / EAEC</strain>
    </source>
</reference>
<proteinExistence type="predicted"/>
<name>B7LHH4_ECO55</name>
<dbReference type="Proteomes" id="UP000000746">
    <property type="component" value="Chromosome"/>
</dbReference>
<protein>
    <submittedName>
        <fullName evidence="1">Uncharacterized protein</fullName>
    </submittedName>
</protein>